<feature type="transmembrane region" description="Helical" evidence="10">
    <location>
        <begin position="503"/>
        <end position="521"/>
    </location>
</feature>
<dbReference type="STRING" id="1442369.A0A0D2IVI2"/>
<dbReference type="InterPro" id="IPR033121">
    <property type="entry name" value="PEPTIDASE_A1"/>
</dbReference>
<feature type="active site" evidence="7">
    <location>
        <position position="84"/>
    </location>
</feature>
<feature type="region of interest" description="Disordered" evidence="9">
    <location>
        <begin position="453"/>
        <end position="493"/>
    </location>
</feature>
<feature type="active site" evidence="7">
    <location>
        <position position="283"/>
    </location>
</feature>
<dbReference type="GO" id="GO:0006508">
    <property type="term" value="P:proteolysis"/>
    <property type="evidence" value="ECO:0007669"/>
    <property type="project" value="UniProtKB-KW"/>
</dbReference>
<name>A0A0D2IVI2_9EURO</name>
<comment type="similarity">
    <text evidence="2 8">Belongs to the peptidase A1 family.</text>
</comment>
<evidence type="ECO:0000256" key="5">
    <source>
        <dbReference type="ARBA" id="ARBA00022750"/>
    </source>
</evidence>
<dbReference type="InterPro" id="IPR021109">
    <property type="entry name" value="Peptidase_aspartic_dom_sf"/>
</dbReference>
<evidence type="ECO:0000256" key="3">
    <source>
        <dbReference type="ARBA" id="ARBA00022670"/>
    </source>
</evidence>
<evidence type="ECO:0000313" key="13">
    <source>
        <dbReference type="EMBL" id="KIX07211.1"/>
    </source>
</evidence>
<evidence type="ECO:0000259" key="12">
    <source>
        <dbReference type="PROSITE" id="PS51767"/>
    </source>
</evidence>
<evidence type="ECO:0000256" key="7">
    <source>
        <dbReference type="PIRSR" id="PIRSR601461-1"/>
    </source>
</evidence>
<dbReference type="PROSITE" id="PS51767">
    <property type="entry name" value="PEPTIDASE_A1"/>
    <property type="match status" value="1"/>
</dbReference>
<dbReference type="RefSeq" id="XP_013274347.1">
    <property type="nucleotide sequence ID" value="XM_013418893.1"/>
</dbReference>
<evidence type="ECO:0000256" key="1">
    <source>
        <dbReference type="ARBA" id="ARBA00004609"/>
    </source>
</evidence>
<dbReference type="Proteomes" id="UP000053617">
    <property type="component" value="Unassembled WGS sequence"/>
</dbReference>
<dbReference type="PROSITE" id="PS00141">
    <property type="entry name" value="ASP_PROTEASE"/>
    <property type="match status" value="1"/>
</dbReference>
<keyword evidence="10" id="KW-0472">Membrane</keyword>
<dbReference type="InterPro" id="IPR001461">
    <property type="entry name" value="Aspartic_peptidase_A1"/>
</dbReference>
<dbReference type="OrthoDB" id="771136at2759"/>
<keyword evidence="4 11" id="KW-0732">Signal</keyword>
<keyword evidence="10" id="KW-1133">Transmembrane helix</keyword>
<keyword evidence="6 8" id="KW-0378">Hydrolase</keyword>
<feature type="compositionally biased region" description="Low complexity" evidence="9">
    <location>
        <begin position="470"/>
        <end position="487"/>
    </location>
</feature>
<feature type="compositionally biased region" description="Polar residues" evidence="9">
    <location>
        <begin position="460"/>
        <end position="469"/>
    </location>
</feature>
<evidence type="ECO:0000256" key="8">
    <source>
        <dbReference type="RuleBase" id="RU000454"/>
    </source>
</evidence>
<evidence type="ECO:0000256" key="10">
    <source>
        <dbReference type="SAM" id="Phobius"/>
    </source>
</evidence>
<dbReference type="GO" id="GO:0004190">
    <property type="term" value="F:aspartic-type endopeptidase activity"/>
    <property type="evidence" value="ECO:0007669"/>
    <property type="project" value="UniProtKB-KW"/>
</dbReference>
<reference evidence="13 14" key="1">
    <citation type="submission" date="2015-01" db="EMBL/GenBank/DDBJ databases">
        <title>The Genome Sequence of Rhinocladiella mackenzie CBS 650.93.</title>
        <authorList>
            <consortium name="The Broad Institute Genomics Platform"/>
            <person name="Cuomo C."/>
            <person name="de Hoog S."/>
            <person name="Gorbushina A."/>
            <person name="Stielow B."/>
            <person name="Teixiera M."/>
            <person name="Abouelleil A."/>
            <person name="Chapman S.B."/>
            <person name="Priest M."/>
            <person name="Young S.K."/>
            <person name="Wortman J."/>
            <person name="Nusbaum C."/>
            <person name="Birren B."/>
        </authorList>
    </citation>
    <scope>NUCLEOTIDE SEQUENCE [LARGE SCALE GENOMIC DNA]</scope>
    <source>
        <strain evidence="13 14">CBS 650.93</strain>
    </source>
</reference>
<keyword evidence="3 8" id="KW-0645">Protease</keyword>
<dbReference type="AlphaFoldDB" id="A0A0D2IVI2"/>
<dbReference type="CDD" id="cd05474">
    <property type="entry name" value="SAP_like"/>
    <property type="match status" value="1"/>
</dbReference>
<dbReference type="HOGENOM" id="CLU_013253_9_3_1"/>
<dbReference type="VEuPathDB" id="FungiDB:Z518_01864"/>
<evidence type="ECO:0000256" key="6">
    <source>
        <dbReference type="ARBA" id="ARBA00022801"/>
    </source>
</evidence>
<evidence type="ECO:0000256" key="9">
    <source>
        <dbReference type="SAM" id="MobiDB-lite"/>
    </source>
</evidence>
<dbReference type="GO" id="GO:0005886">
    <property type="term" value="C:plasma membrane"/>
    <property type="evidence" value="ECO:0007669"/>
    <property type="project" value="UniProtKB-SubCell"/>
</dbReference>
<dbReference type="PANTHER" id="PTHR47966:SF65">
    <property type="entry name" value="ASPARTIC-TYPE ENDOPEPTIDASE"/>
    <property type="match status" value="1"/>
</dbReference>
<keyword evidence="14" id="KW-1185">Reference proteome</keyword>
<organism evidence="13 14">
    <name type="scientific">Rhinocladiella mackenziei CBS 650.93</name>
    <dbReference type="NCBI Taxonomy" id="1442369"/>
    <lineage>
        <taxon>Eukaryota</taxon>
        <taxon>Fungi</taxon>
        <taxon>Dikarya</taxon>
        <taxon>Ascomycota</taxon>
        <taxon>Pezizomycotina</taxon>
        <taxon>Eurotiomycetes</taxon>
        <taxon>Chaetothyriomycetidae</taxon>
        <taxon>Chaetothyriales</taxon>
        <taxon>Herpotrichiellaceae</taxon>
        <taxon>Rhinocladiella</taxon>
    </lineage>
</organism>
<proteinExistence type="inferred from homology"/>
<dbReference type="SUPFAM" id="SSF50630">
    <property type="entry name" value="Acid proteases"/>
    <property type="match status" value="1"/>
</dbReference>
<dbReference type="GeneID" id="25289935"/>
<feature type="signal peptide" evidence="11">
    <location>
        <begin position="1"/>
        <end position="23"/>
    </location>
</feature>
<keyword evidence="5 8" id="KW-0064">Aspartyl protease</keyword>
<evidence type="ECO:0000256" key="2">
    <source>
        <dbReference type="ARBA" id="ARBA00007447"/>
    </source>
</evidence>
<dbReference type="Gene3D" id="2.40.70.10">
    <property type="entry name" value="Acid Proteases"/>
    <property type="match status" value="2"/>
</dbReference>
<keyword evidence="10" id="KW-0812">Transmembrane</keyword>
<evidence type="ECO:0000313" key="14">
    <source>
        <dbReference type="Proteomes" id="UP000053617"/>
    </source>
</evidence>
<dbReference type="Pfam" id="PF00026">
    <property type="entry name" value="Asp"/>
    <property type="match status" value="1"/>
</dbReference>
<feature type="chain" id="PRO_5002244832" description="Peptidase A1 domain-containing protein" evidence="11">
    <location>
        <begin position="24"/>
        <end position="522"/>
    </location>
</feature>
<dbReference type="InterPro" id="IPR033876">
    <property type="entry name" value="SAP-like"/>
</dbReference>
<evidence type="ECO:0000256" key="4">
    <source>
        <dbReference type="ARBA" id="ARBA00022729"/>
    </source>
</evidence>
<dbReference type="InterPro" id="IPR001969">
    <property type="entry name" value="Aspartic_peptidase_AS"/>
</dbReference>
<evidence type="ECO:0000256" key="11">
    <source>
        <dbReference type="SAM" id="SignalP"/>
    </source>
</evidence>
<dbReference type="PRINTS" id="PR00792">
    <property type="entry name" value="PEPSIN"/>
</dbReference>
<comment type="subcellular location">
    <subcellularLocation>
        <location evidence="1">Cell membrane</location>
        <topology evidence="1">Lipid-anchor</topology>
        <topology evidence="1">GPI-anchor</topology>
    </subcellularLocation>
</comment>
<protein>
    <recommendedName>
        <fullName evidence="12">Peptidase A1 domain-containing protein</fullName>
    </recommendedName>
</protein>
<accession>A0A0D2IVI2</accession>
<sequence>MGRLPGAFWGASYLLATIGSVCGTPAPGTVGFNFERRRMNAQDVPHLSRRQSNTIAAGLTNEILLYFINVTVGTPGQPFSLQLDTGSSDIWFPAVNADICEQDIQNCPFGTYDFSQSSTYADPGLPAFQIQYVDGSQVQGAYISDVLNIGQTKLSNTTMAAALTANTRGIGIMGIGFESGEAAAVLNGFTYPNVINVMKNEGFINTLAYSLWLDDLESNTGSILFGGVDTDKYHGDLVSLPIQLDSQTGTISSMTVAWTGLTVRGGGQTSDMSPSTPQPAILDSGTTNTLLPDDIANGIFNGVGVLTDPSFGNVVPCSLADDDLTFSFQFGGQDGPIVNVSLSEFVTPLLTTDGSQPEFRDGELACTFAIEAAGENPILFGDSFLRSAYVVYDLESEEIGLAQTNFDSSRSNVQAFQVSSGIPNAVSTASAASVAQTFTGNPRVTEATATVTGEIGGGTSRSATFNLTPTTGSGSSSTGGSSSSSGSVADAGLRTSPAETTGIVVACVVAASFLFGGGLMFL</sequence>
<feature type="domain" description="Peptidase A1" evidence="12">
    <location>
        <begin position="66"/>
        <end position="402"/>
    </location>
</feature>
<dbReference type="EMBL" id="KN847476">
    <property type="protein sequence ID" value="KIX07211.1"/>
    <property type="molecule type" value="Genomic_DNA"/>
</dbReference>
<dbReference type="PANTHER" id="PTHR47966">
    <property type="entry name" value="BETA-SITE APP-CLEAVING ENZYME, ISOFORM A-RELATED"/>
    <property type="match status" value="1"/>
</dbReference>
<gene>
    <name evidence="13" type="ORF">Z518_01864</name>
</gene>